<dbReference type="SUPFAM" id="SSF56219">
    <property type="entry name" value="DNase I-like"/>
    <property type="match status" value="1"/>
</dbReference>
<dbReference type="GO" id="GO:0007508">
    <property type="term" value="P:larval heart development"/>
    <property type="evidence" value="ECO:0007669"/>
    <property type="project" value="TreeGrafter"/>
</dbReference>
<proteinExistence type="predicted"/>
<sequence length="122" mass="14226">MFYRKDRNTFGGGVLIAANSTLLPQEIKLASCNSELLFVRIKACIIICCYYRLPQCNNIDNFIETLALVVQRYPKDMIILIGDMNFPGFDWQRNIIKSNTPFKSLHQQFQFFLVKHDMTQLI</sequence>
<dbReference type="EMBL" id="VXIV02003154">
    <property type="protein sequence ID" value="KAF6020657.1"/>
    <property type="molecule type" value="Genomic_DNA"/>
</dbReference>
<dbReference type="GO" id="GO:0031012">
    <property type="term" value="C:extracellular matrix"/>
    <property type="evidence" value="ECO:0007669"/>
    <property type="project" value="TreeGrafter"/>
</dbReference>
<name>A0A7J7J465_BUGNE</name>
<organism evidence="2 3">
    <name type="scientific">Bugula neritina</name>
    <name type="common">Brown bryozoan</name>
    <name type="synonym">Sertularia neritina</name>
    <dbReference type="NCBI Taxonomy" id="10212"/>
    <lineage>
        <taxon>Eukaryota</taxon>
        <taxon>Metazoa</taxon>
        <taxon>Spiralia</taxon>
        <taxon>Lophotrochozoa</taxon>
        <taxon>Bryozoa</taxon>
        <taxon>Gymnolaemata</taxon>
        <taxon>Cheilostomatida</taxon>
        <taxon>Flustrina</taxon>
        <taxon>Buguloidea</taxon>
        <taxon>Bugulidae</taxon>
        <taxon>Bugula</taxon>
    </lineage>
</organism>
<dbReference type="AlphaFoldDB" id="A0A7J7J465"/>
<dbReference type="Proteomes" id="UP000593567">
    <property type="component" value="Unassembled WGS sequence"/>
</dbReference>
<gene>
    <name evidence="2" type="ORF">EB796_021027</name>
</gene>
<evidence type="ECO:0000313" key="3">
    <source>
        <dbReference type="Proteomes" id="UP000593567"/>
    </source>
</evidence>
<dbReference type="Pfam" id="PF14529">
    <property type="entry name" value="Exo_endo_phos_2"/>
    <property type="match status" value="1"/>
</dbReference>
<dbReference type="Gene3D" id="3.60.10.10">
    <property type="entry name" value="Endonuclease/exonuclease/phosphatase"/>
    <property type="match status" value="1"/>
</dbReference>
<comment type="caution">
    <text evidence="2">The sequence shown here is derived from an EMBL/GenBank/DDBJ whole genome shotgun (WGS) entry which is preliminary data.</text>
</comment>
<accession>A0A7J7J465</accession>
<dbReference type="InterPro" id="IPR036691">
    <property type="entry name" value="Endo/exonu/phosph_ase_sf"/>
</dbReference>
<dbReference type="OrthoDB" id="6157682at2759"/>
<dbReference type="GO" id="GO:0061343">
    <property type="term" value="P:cell adhesion involved in heart morphogenesis"/>
    <property type="evidence" value="ECO:0007669"/>
    <property type="project" value="TreeGrafter"/>
</dbReference>
<reference evidence="2" key="1">
    <citation type="submission" date="2020-06" db="EMBL/GenBank/DDBJ databases">
        <title>Draft genome of Bugula neritina, a colonial animal packing powerful symbionts and potential medicines.</title>
        <authorList>
            <person name="Rayko M."/>
        </authorList>
    </citation>
    <scope>NUCLEOTIDE SEQUENCE [LARGE SCALE GENOMIC DNA]</scope>
    <source>
        <strain evidence="2">Kwan_BN1</strain>
    </source>
</reference>
<feature type="domain" description="Endonuclease/exonuclease/phosphatase" evidence="1">
    <location>
        <begin position="46"/>
        <end position="116"/>
    </location>
</feature>
<keyword evidence="3" id="KW-1185">Reference proteome</keyword>
<dbReference type="PANTHER" id="PTHR33395:SF22">
    <property type="entry name" value="REVERSE TRANSCRIPTASE DOMAIN-CONTAINING PROTEIN"/>
    <property type="match status" value="1"/>
</dbReference>
<dbReference type="PANTHER" id="PTHR33395">
    <property type="entry name" value="TRANSCRIPTASE, PUTATIVE-RELATED-RELATED"/>
    <property type="match status" value="1"/>
</dbReference>
<evidence type="ECO:0000259" key="1">
    <source>
        <dbReference type="Pfam" id="PF14529"/>
    </source>
</evidence>
<dbReference type="InterPro" id="IPR005135">
    <property type="entry name" value="Endo/exonuclease/phosphatase"/>
</dbReference>
<protein>
    <recommendedName>
        <fullName evidence="1">Endonuclease/exonuclease/phosphatase domain-containing protein</fullName>
    </recommendedName>
</protein>
<evidence type="ECO:0000313" key="2">
    <source>
        <dbReference type="EMBL" id="KAF6020657.1"/>
    </source>
</evidence>